<dbReference type="InParanoid" id="A0A409YAM3"/>
<feature type="compositionally biased region" description="Polar residues" evidence="1">
    <location>
        <begin position="215"/>
        <end position="225"/>
    </location>
</feature>
<feature type="compositionally biased region" description="Acidic residues" evidence="1">
    <location>
        <begin position="574"/>
        <end position="600"/>
    </location>
</feature>
<dbReference type="OrthoDB" id="3363386at2759"/>
<feature type="region of interest" description="Disordered" evidence="1">
    <location>
        <begin position="367"/>
        <end position="480"/>
    </location>
</feature>
<feature type="compositionally biased region" description="Acidic residues" evidence="1">
    <location>
        <begin position="622"/>
        <end position="648"/>
    </location>
</feature>
<sequence length="672" mass="71228">MTSISRPCSSSSSSTGILQRPLSSPPHSPRRIRFAPLPDPRRSVLVTEDGQELPIPDDNQFPSSLSTIQDTSASEFQSSSSSSSSTTPSATSTPNTITPASSVRSSPVSQNTALPLPKNIDDSSLNNNNQPPPSAWPRSLFLLRPFKRTSTSSSGSSSHSLTPTPSIEQARSSSKRPLSTEEILTLGTINLFRTASRDSSRGKEKENDAGWGLSRWSSASATPTSIDRGALLSGSSPLARTQSAGSYSSKSKKSKKGIGISLFSSSSTCSLSSDATAAAPSSSDVKRPNPRPTTTPAKASKYKGTRMLNGRVYGAPKNHQLKANPFATARDNEPEFVEWGYGGMGSVKGAKSAGVVAANGVNWARLSGGSVLKDSNSDDSRPSSGAADRDDDDEDGSGMGWVRRRREERERKKKEQEDAAVAALTVPEPNSQETTPTPTRSSTLDAAAFEAELVSTPRPTAEDNDVTPMTAPHPSPLIPTKPVHITEAITIPVHKPHHHHHRSHSHGHGRTKSKEGLEITIDEPIDDAVPTTAMSSESAMVTPTPANLNPSAAPITTRPRSDSTASTDTSASETDSDSENEDPNTPGEADEDEDEEDEGELERRKTALGAGVEKINTSASETDSDSENEDPNTPGEADEDEDEEDEGELERRKTALGAGVEKISRHGSSGHA</sequence>
<feature type="compositionally biased region" description="Low complexity" evidence="1">
    <location>
        <begin position="149"/>
        <end position="166"/>
    </location>
</feature>
<feature type="compositionally biased region" description="Polar residues" evidence="1">
    <location>
        <begin position="60"/>
        <end position="70"/>
    </location>
</feature>
<evidence type="ECO:0000313" key="2">
    <source>
        <dbReference type="EMBL" id="PPR00054.1"/>
    </source>
</evidence>
<feature type="compositionally biased region" description="Low complexity" evidence="1">
    <location>
        <begin position="257"/>
        <end position="283"/>
    </location>
</feature>
<feature type="compositionally biased region" description="Low complexity" evidence="1">
    <location>
        <begin position="71"/>
        <end position="102"/>
    </location>
</feature>
<feature type="compositionally biased region" description="Low complexity" evidence="1">
    <location>
        <begin position="556"/>
        <end position="573"/>
    </location>
</feature>
<reference evidence="2 3" key="1">
    <citation type="journal article" date="2018" name="Evol. Lett.">
        <title>Horizontal gene cluster transfer increased hallucinogenic mushroom diversity.</title>
        <authorList>
            <person name="Reynolds H.T."/>
            <person name="Vijayakumar V."/>
            <person name="Gluck-Thaler E."/>
            <person name="Korotkin H.B."/>
            <person name="Matheny P.B."/>
            <person name="Slot J.C."/>
        </authorList>
    </citation>
    <scope>NUCLEOTIDE SEQUENCE [LARGE SCALE GENOMIC DNA]</scope>
    <source>
        <strain evidence="2 3">2629</strain>
    </source>
</reference>
<gene>
    <name evidence="2" type="ORF">CVT24_009010</name>
</gene>
<feature type="compositionally biased region" description="Polar residues" evidence="1">
    <location>
        <begin position="233"/>
        <end position="242"/>
    </location>
</feature>
<dbReference type="STRING" id="181874.A0A409YAM3"/>
<evidence type="ECO:0000256" key="1">
    <source>
        <dbReference type="SAM" id="MobiDB-lite"/>
    </source>
</evidence>
<dbReference type="AlphaFoldDB" id="A0A409YAM3"/>
<organism evidence="2 3">
    <name type="scientific">Panaeolus cyanescens</name>
    <dbReference type="NCBI Taxonomy" id="181874"/>
    <lineage>
        <taxon>Eukaryota</taxon>
        <taxon>Fungi</taxon>
        <taxon>Dikarya</taxon>
        <taxon>Basidiomycota</taxon>
        <taxon>Agaricomycotina</taxon>
        <taxon>Agaricomycetes</taxon>
        <taxon>Agaricomycetidae</taxon>
        <taxon>Agaricales</taxon>
        <taxon>Agaricineae</taxon>
        <taxon>Galeropsidaceae</taxon>
        <taxon>Panaeolus</taxon>
    </lineage>
</organism>
<feature type="compositionally biased region" description="Polar residues" evidence="1">
    <location>
        <begin position="533"/>
        <end position="550"/>
    </location>
</feature>
<dbReference type="EMBL" id="NHTK01001337">
    <property type="protein sequence ID" value="PPR00054.1"/>
    <property type="molecule type" value="Genomic_DNA"/>
</dbReference>
<keyword evidence="3" id="KW-1185">Reference proteome</keyword>
<feature type="compositionally biased region" description="Basic and acidic residues" evidence="1">
    <location>
        <begin position="405"/>
        <end position="417"/>
    </location>
</feature>
<feature type="region of interest" description="Disordered" evidence="1">
    <location>
        <begin position="533"/>
        <end position="672"/>
    </location>
</feature>
<feature type="region of interest" description="Disordered" evidence="1">
    <location>
        <begin position="1"/>
        <end position="304"/>
    </location>
</feature>
<proteinExistence type="predicted"/>
<comment type="caution">
    <text evidence="2">The sequence shown here is derived from an EMBL/GenBank/DDBJ whole genome shotgun (WGS) entry which is preliminary data.</text>
</comment>
<feature type="compositionally biased region" description="Polar residues" evidence="1">
    <location>
        <begin position="428"/>
        <end position="444"/>
    </location>
</feature>
<dbReference type="Proteomes" id="UP000284842">
    <property type="component" value="Unassembled WGS sequence"/>
</dbReference>
<name>A0A409YAM3_9AGAR</name>
<feature type="compositionally biased region" description="Polar residues" evidence="1">
    <location>
        <begin position="167"/>
        <end position="177"/>
    </location>
</feature>
<feature type="compositionally biased region" description="Low complexity" evidence="1">
    <location>
        <begin position="1"/>
        <end position="14"/>
    </location>
</feature>
<evidence type="ECO:0000313" key="3">
    <source>
        <dbReference type="Proteomes" id="UP000284842"/>
    </source>
</evidence>
<feature type="compositionally biased region" description="Polar residues" evidence="1">
    <location>
        <begin position="103"/>
        <end position="113"/>
    </location>
</feature>
<feature type="compositionally biased region" description="Basic and acidic residues" evidence="1">
    <location>
        <begin position="195"/>
        <end position="208"/>
    </location>
</feature>
<accession>A0A409YAM3</accession>
<protein>
    <submittedName>
        <fullName evidence="2">Uncharacterized protein</fullName>
    </submittedName>
</protein>